<protein>
    <submittedName>
        <fullName evidence="2">Protein pleiotropic regulator PRL2-like</fullName>
    </submittedName>
</protein>
<sequence>MELGVGIPQIKGCCQWVLISAMSMIGIKRLRMSHKISMDYVGIQPTASQNPPRRAESGAPRSGSE</sequence>
<keyword evidence="3" id="KW-1185">Reference proteome</keyword>
<feature type="region of interest" description="Disordered" evidence="1">
    <location>
        <begin position="43"/>
        <end position="65"/>
    </location>
</feature>
<reference evidence="2 3" key="3">
    <citation type="submission" date="2019-11" db="EMBL/GenBank/DDBJ databases">
        <title>A de novo genome assembly of a pear dwarfing rootstock.</title>
        <authorList>
            <person name="Wang F."/>
            <person name="Wang J."/>
            <person name="Li S."/>
            <person name="Zhang Y."/>
            <person name="Fang M."/>
            <person name="Ma L."/>
            <person name="Zhao Y."/>
            <person name="Jiang S."/>
        </authorList>
    </citation>
    <scope>NUCLEOTIDE SEQUENCE [LARGE SCALE GENOMIC DNA]</scope>
    <source>
        <strain evidence="2">S2</strain>
        <tissue evidence="2">Leaf</tissue>
    </source>
</reference>
<accession>A0A5N5FND4</accession>
<reference evidence="3" key="2">
    <citation type="submission" date="2019-10" db="EMBL/GenBank/DDBJ databases">
        <title>A de novo genome assembly of a pear dwarfing rootstock.</title>
        <authorList>
            <person name="Wang F."/>
            <person name="Wang J."/>
            <person name="Li S."/>
            <person name="Zhang Y."/>
            <person name="Fang M."/>
            <person name="Ma L."/>
            <person name="Zhao Y."/>
            <person name="Jiang S."/>
        </authorList>
    </citation>
    <scope>NUCLEOTIDE SEQUENCE [LARGE SCALE GENOMIC DNA]</scope>
</reference>
<dbReference type="AlphaFoldDB" id="A0A5N5FND4"/>
<evidence type="ECO:0000313" key="2">
    <source>
        <dbReference type="EMBL" id="KAB2599784.1"/>
    </source>
</evidence>
<evidence type="ECO:0000313" key="3">
    <source>
        <dbReference type="Proteomes" id="UP000327157"/>
    </source>
</evidence>
<proteinExistence type="predicted"/>
<organism evidence="2 3">
    <name type="scientific">Pyrus ussuriensis x Pyrus communis</name>
    <dbReference type="NCBI Taxonomy" id="2448454"/>
    <lineage>
        <taxon>Eukaryota</taxon>
        <taxon>Viridiplantae</taxon>
        <taxon>Streptophyta</taxon>
        <taxon>Embryophyta</taxon>
        <taxon>Tracheophyta</taxon>
        <taxon>Spermatophyta</taxon>
        <taxon>Magnoliopsida</taxon>
        <taxon>eudicotyledons</taxon>
        <taxon>Gunneridae</taxon>
        <taxon>Pentapetalae</taxon>
        <taxon>rosids</taxon>
        <taxon>fabids</taxon>
        <taxon>Rosales</taxon>
        <taxon>Rosaceae</taxon>
        <taxon>Amygdaloideae</taxon>
        <taxon>Maleae</taxon>
        <taxon>Pyrus</taxon>
    </lineage>
</organism>
<dbReference type="EMBL" id="SMOL01000753">
    <property type="protein sequence ID" value="KAB2599784.1"/>
    <property type="molecule type" value="Genomic_DNA"/>
</dbReference>
<name>A0A5N5FND4_9ROSA</name>
<gene>
    <name evidence="2" type="ORF">D8674_010055</name>
</gene>
<reference evidence="2 3" key="1">
    <citation type="submission" date="2019-09" db="EMBL/GenBank/DDBJ databases">
        <authorList>
            <person name="Ou C."/>
        </authorList>
    </citation>
    <scope>NUCLEOTIDE SEQUENCE [LARGE SCALE GENOMIC DNA]</scope>
    <source>
        <strain evidence="2">S2</strain>
        <tissue evidence="2">Leaf</tissue>
    </source>
</reference>
<comment type="caution">
    <text evidence="2">The sequence shown here is derived from an EMBL/GenBank/DDBJ whole genome shotgun (WGS) entry which is preliminary data.</text>
</comment>
<dbReference type="Proteomes" id="UP000327157">
    <property type="component" value="Chromosome 13"/>
</dbReference>
<evidence type="ECO:0000256" key="1">
    <source>
        <dbReference type="SAM" id="MobiDB-lite"/>
    </source>
</evidence>